<name>A0A1W9HYI9_9HYPH</name>
<dbReference type="CDD" id="cd06339">
    <property type="entry name" value="PBP1_YraM_LppC_lipoprotein-like"/>
    <property type="match status" value="1"/>
</dbReference>
<dbReference type="Pfam" id="PF13458">
    <property type="entry name" value="Peripla_BP_6"/>
    <property type="match status" value="1"/>
</dbReference>
<dbReference type="PANTHER" id="PTHR30483:SF6">
    <property type="entry name" value="PERIPLASMIC BINDING PROTEIN OF ABC TRANSPORTER FOR NATURAL AMINO ACIDS"/>
    <property type="match status" value="1"/>
</dbReference>
<evidence type="ECO:0000256" key="4">
    <source>
        <dbReference type="SAM" id="MobiDB-lite"/>
    </source>
</evidence>
<dbReference type="EMBL" id="LWDL01000012">
    <property type="protein sequence ID" value="OQW52488.1"/>
    <property type="molecule type" value="Genomic_DNA"/>
</dbReference>
<comment type="caution">
    <text evidence="6">The sequence shown here is derived from an EMBL/GenBank/DDBJ whole genome shotgun (WGS) entry which is preliminary data.</text>
</comment>
<evidence type="ECO:0000313" key="6">
    <source>
        <dbReference type="EMBL" id="OQW52488.1"/>
    </source>
</evidence>
<dbReference type="SUPFAM" id="SSF53822">
    <property type="entry name" value="Periplasmic binding protein-like I"/>
    <property type="match status" value="1"/>
</dbReference>
<keyword evidence="2" id="KW-0732">Signal</keyword>
<evidence type="ECO:0000256" key="2">
    <source>
        <dbReference type="ARBA" id="ARBA00022729"/>
    </source>
</evidence>
<protein>
    <recommendedName>
        <fullName evidence="5">Leucine-binding protein domain-containing protein</fullName>
    </recommendedName>
</protein>
<keyword evidence="3" id="KW-0813">Transport</keyword>
<dbReference type="Proteomes" id="UP000192872">
    <property type="component" value="Unassembled WGS sequence"/>
</dbReference>
<feature type="region of interest" description="Disordered" evidence="4">
    <location>
        <begin position="45"/>
        <end position="67"/>
    </location>
</feature>
<dbReference type="InterPro" id="IPR028082">
    <property type="entry name" value="Peripla_BP_I"/>
</dbReference>
<dbReference type="RefSeq" id="WP_376801640.1">
    <property type="nucleotide sequence ID" value="NZ_DBNB01000020.1"/>
</dbReference>
<evidence type="ECO:0000313" key="7">
    <source>
        <dbReference type="Proteomes" id="UP000192872"/>
    </source>
</evidence>
<evidence type="ECO:0000259" key="5">
    <source>
        <dbReference type="Pfam" id="PF13458"/>
    </source>
</evidence>
<keyword evidence="3" id="KW-0029">Amino-acid transport</keyword>
<gene>
    <name evidence="6" type="ORF">A4S15_06485</name>
</gene>
<dbReference type="InterPro" id="IPR028081">
    <property type="entry name" value="Leu-bd"/>
</dbReference>
<proteinExistence type="inferred from homology"/>
<feature type="domain" description="Leucine-binding protein" evidence="5">
    <location>
        <begin position="81"/>
        <end position="397"/>
    </location>
</feature>
<dbReference type="AlphaFoldDB" id="A0A1W9HYI9"/>
<reference evidence="6 7" key="1">
    <citation type="journal article" date="2017" name="Water Res.">
        <title>Comammox in drinking water systems.</title>
        <authorList>
            <person name="Wang Y."/>
            <person name="Ma L."/>
            <person name="Mao Y."/>
            <person name="Jiang X."/>
            <person name="Xia Y."/>
            <person name="Yu K."/>
            <person name="Li B."/>
            <person name="Zhang T."/>
        </authorList>
    </citation>
    <scope>NUCLEOTIDE SEQUENCE [LARGE SCALE GENOMIC DNA]</scope>
    <source>
        <strain evidence="6">SG_bin8</strain>
    </source>
</reference>
<dbReference type="GO" id="GO:0006865">
    <property type="term" value="P:amino acid transport"/>
    <property type="evidence" value="ECO:0007669"/>
    <property type="project" value="UniProtKB-KW"/>
</dbReference>
<organism evidence="6 7">
    <name type="scientific">Candidatus Raskinella chloraquaticus</name>
    <dbReference type="NCBI Taxonomy" id="1951219"/>
    <lineage>
        <taxon>Bacteria</taxon>
        <taxon>Pseudomonadati</taxon>
        <taxon>Pseudomonadota</taxon>
        <taxon>Alphaproteobacteria</taxon>
        <taxon>Hyphomicrobiales</taxon>
        <taxon>Phreatobacteraceae</taxon>
        <taxon>Candidatus Raskinella</taxon>
    </lineage>
</organism>
<dbReference type="STRING" id="1827387.A4S15_06485"/>
<dbReference type="PANTHER" id="PTHR30483">
    <property type="entry name" value="LEUCINE-SPECIFIC-BINDING PROTEIN"/>
    <property type="match status" value="1"/>
</dbReference>
<dbReference type="InterPro" id="IPR051010">
    <property type="entry name" value="BCAA_transport"/>
</dbReference>
<evidence type="ECO:0000256" key="1">
    <source>
        <dbReference type="ARBA" id="ARBA00010062"/>
    </source>
</evidence>
<evidence type="ECO:0000256" key="3">
    <source>
        <dbReference type="ARBA" id="ARBA00022970"/>
    </source>
</evidence>
<comment type="similarity">
    <text evidence="1">Belongs to the leucine-binding protein family.</text>
</comment>
<sequence length="413" mass="43043">MKRTKPPASSAEHQSGQIDRRVALLGVSAGTLTLAGCLSAPNPFSSGQSAAPTPPPPIAQPPAQTIGEGTVPGALILPLSASGNAGRAAQSMRGAAELAIAEFQSPDVKIYVFDDQGTPQGAQEAAQRAMQINPQFILGPLFAPAVQAVAQVVRPTGVPVIAFSTDEAVATRGVYLLSFLPSTDVARIIGYASSQGRKNIAALLPDDAYGSVVDGELRTRATAAGARIVALERYPLDRAKMQEPIRRLIPALKDADALFIPDGADAVALVLDSLRIAQAPLANLKLLGTGRWDDPRLFQNPLANGGWFAAPDGAGFQQFGTRYRSRFTSGGDPARTASLAYDATLLMAALSRQPGDGQRFGEAALTNPNGFAGIDGIFRFNARGLNERGIAVLEVRRGTSVAISPAPRSFAAG</sequence>
<accession>A0A1W9HYI9</accession>
<dbReference type="Gene3D" id="3.40.50.2300">
    <property type="match status" value="2"/>
</dbReference>